<dbReference type="GO" id="GO:0005829">
    <property type="term" value="C:cytosol"/>
    <property type="evidence" value="ECO:0007669"/>
    <property type="project" value="TreeGrafter"/>
</dbReference>
<dbReference type="GO" id="GO:0005524">
    <property type="term" value="F:ATP binding"/>
    <property type="evidence" value="ECO:0007669"/>
    <property type="project" value="UniProtKB-KW"/>
</dbReference>
<dbReference type="Gene3D" id="3.40.1190.20">
    <property type="match status" value="1"/>
</dbReference>
<dbReference type="InterPro" id="IPR004625">
    <property type="entry name" value="PyrdxlKinase"/>
</dbReference>
<comment type="caution">
    <text evidence="7">The sequence shown here is derived from an EMBL/GenBank/DDBJ whole genome shotgun (WGS) entry which is preliminary data.</text>
</comment>
<keyword evidence="2" id="KW-0808">Transferase</keyword>
<keyword evidence="8" id="KW-1185">Reference proteome</keyword>
<dbReference type="AlphaFoldDB" id="A0A1U7NFK4"/>
<evidence type="ECO:0000256" key="2">
    <source>
        <dbReference type="ARBA" id="ARBA00022679"/>
    </source>
</evidence>
<keyword evidence="4 7" id="KW-0418">Kinase</keyword>
<dbReference type="PANTHER" id="PTHR10534:SF2">
    <property type="entry name" value="PYRIDOXAL KINASE"/>
    <property type="match status" value="1"/>
</dbReference>
<dbReference type="PANTHER" id="PTHR10534">
    <property type="entry name" value="PYRIDOXAL KINASE"/>
    <property type="match status" value="1"/>
</dbReference>
<evidence type="ECO:0000256" key="1">
    <source>
        <dbReference type="ARBA" id="ARBA00012104"/>
    </source>
</evidence>
<organism evidence="7 8">
    <name type="scientific">Ileibacterium valens</name>
    <dbReference type="NCBI Taxonomy" id="1862668"/>
    <lineage>
        <taxon>Bacteria</taxon>
        <taxon>Bacillati</taxon>
        <taxon>Bacillota</taxon>
        <taxon>Erysipelotrichia</taxon>
        <taxon>Erysipelotrichales</taxon>
        <taxon>Erysipelotrichaceae</taxon>
        <taxon>Ileibacterium</taxon>
    </lineage>
</organism>
<proteinExistence type="predicted"/>
<dbReference type="NCBIfam" id="NF005491">
    <property type="entry name" value="PRK07105.1"/>
    <property type="match status" value="1"/>
</dbReference>
<dbReference type="Proteomes" id="UP000186341">
    <property type="component" value="Unassembled WGS sequence"/>
</dbReference>
<dbReference type="GeneID" id="82202965"/>
<evidence type="ECO:0000256" key="5">
    <source>
        <dbReference type="ARBA" id="ARBA00022840"/>
    </source>
</evidence>
<dbReference type="CDD" id="cd01173">
    <property type="entry name" value="pyridoxal_pyridoxamine_kinase"/>
    <property type="match status" value="1"/>
</dbReference>
<evidence type="ECO:0000313" key="8">
    <source>
        <dbReference type="Proteomes" id="UP000186341"/>
    </source>
</evidence>
<sequence length="286" mass="32368">MKRNHLKTDEHITAERQKKIALINDLSGFGRCSLTVSLPIISALKVECAVLPTCILSNHTAYPSFYIKDCTEDMSPWMEEWKKLNLSFDGIYTGFLGSEKQIDEVLRFIELFKKPETILIVDPVMGDHGKIYATYTDGMCEGMKRLARKADLILPNLTEACRLLNIEYRDDFSFDELEEMGKKLLESGPSKAVITGFEKDGEILDLVFIKGEKMKIHRGEKIEPSRHGTGDVFASIVAAKMIRHKDLNEAVKDAAKFIRKCLKISSKLHVPSEEGVAFEEILTELH</sequence>
<dbReference type="GO" id="GO:0009443">
    <property type="term" value="P:pyridoxal 5'-phosphate salvage"/>
    <property type="evidence" value="ECO:0007669"/>
    <property type="project" value="InterPro"/>
</dbReference>
<dbReference type="Pfam" id="PF08543">
    <property type="entry name" value="Phos_pyr_kin"/>
    <property type="match status" value="1"/>
</dbReference>
<evidence type="ECO:0000256" key="3">
    <source>
        <dbReference type="ARBA" id="ARBA00022741"/>
    </source>
</evidence>
<dbReference type="InterPro" id="IPR013749">
    <property type="entry name" value="PM/HMP-P_kinase-1"/>
</dbReference>
<dbReference type="InterPro" id="IPR029056">
    <property type="entry name" value="Ribokinase-like"/>
</dbReference>
<dbReference type="EMBL" id="MPJW01000140">
    <property type="protein sequence ID" value="OLU39171.1"/>
    <property type="molecule type" value="Genomic_DNA"/>
</dbReference>
<keyword evidence="3" id="KW-0547">Nucleotide-binding</keyword>
<evidence type="ECO:0000313" key="7">
    <source>
        <dbReference type="EMBL" id="OLU39171.1"/>
    </source>
</evidence>
<gene>
    <name evidence="7" type="ORF">BO222_07135</name>
</gene>
<accession>A0A1U7NFK4</accession>
<dbReference type="GO" id="GO:0008478">
    <property type="term" value="F:pyridoxal kinase activity"/>
    <property type="evidence" value="ECO:0007669"/>
    <property type="project" value="UniProtKB-EC"/>
</dbReference>
<name>A0A1U7NFK4_9FIRM</name>
<dbReference type="EC" id="2.7.1.35" evidence="1"/>
<dbReference type="SUPFAM" id="SSF53613">
    <property type="entry name" value="Ribokinase-like"/>
    <property type="match status" value="1"/>
</dbReference>
<dbReference type="RefSeq" id="WP_075819701.1">
    <property type="nucleotide sequence ID" value="NZ_CAOUMU010000018.1"/>
</dbReference>
<protein>
    <recommendedName>
        <fullName evidence="1">pyridoxal kinase</fullName>
        <ecNumber evidence="1">2.7.1.35</ecNumber>
    </recommendedName>
</protein>
<dbReference type="OrthoDB" id="9800808at2"/>
<reference evidence="7 8" key="1">
    <citation type="submission" date="2016-11" db="EMBL/GenBank/DDBJ databases">
        <title>Description of two novel members of the family Erysipelotrichaceae: Ileibacterium lipovorans gen. nov., sp. nov. and Dubosiella newyorkensis, gen. nov., sp. nov.</title>
        <authorList>
            <person name="Cox L.M."/>
            <person name="Sohn J."/>
            <person name="Tyrrell K.L."/>
            <person name="Citron D.M."/>
            <person name="Lawson P.A."/>
            <person name="Patel N.B."/>
            <person name="Iizumi T."/>
            <person name="Perez-Perez G.I."/>
            <person name="Goldstein E.J."/>
            <person name="Blaser M.J."/>
        </authorList>
    </citation>
    <scope>NUCLEOTIDE SEQUENCE [LARGE SCALE GENOMIC DNA]</scope>
    <source>
        <strain evidence="7 8">NYU-BL-A3</strain>
    </source>
</reference>
<evidence type="ECO:0000256" key="4">
    <source>
        <dbReference type="ARBA" id="ARBA00022777"/>
    </source>
</evidence>
<evidence type="ECO:0000259" key="6">
    <source>
        <dbReference type="Pfam" id="PF08543"/>
    </source>
</evidence>
<feature type="domain" description="Pyridoxamine kinase/Phosphomethylpyrimidine kinase" evidence="6">
    <location>
        <begin position="87"/>
        <end position="267"/>
    </location>
</feature>
<keyword evidence="5" id="KW-0067">ATP-binding</keyword>